<dbReference type="SUPFAM" id="SSF55729">
    <property type="entry name" value="Acyl-CoA N-acyltransferases (Nat)"/>
    <property type="match status" value="1"/>
</dbReference>
<gene>
    <name evidence="2" type="ORF">SAMN05444405_102290</name>
</gene>
<evidence type="ECO:0000259" key="1">
    <source>
        <dbReference type="PROSITE" id="PS51186"/>
    </source>
</evidence>
<accession>A0A1M4VGS5</accession>
<dbReference type="STRING" id="1297750.SAMN05444405_102290"/>
<keyword evidence="2" id="KW-0808">Transferase</keyword>
<dbReference type="Proteomes" id="UP000184509">
    <property type="component" value="Unassembled WGS sequence"/>
</dbReference>
<name>A0A1M4VGS5_9BACE</name>
<dbReference type="Gene3D" id="3.40.630.30">
    <property type="match status" value="1"/>
</dbReference>
<proteinExistence type="predicted"/>
<keyword evidence="3" id="KW-1185">Reference proteome</keyword>
<dbReference type="AlphaFoldDB" id="A0A1M4VGS5"/>
<dbReference type="Pfam" id="PF13302">
    <property type="entry name" value="Acetyltransf_3"/>
    <property type="match status" value="1"/>
</dbReference>
<organism evidence="2 3">
    <name type="scientific">Bacteroides luti</name>
    <dbReference type="NCBI Taxonomy" id="1297750"/>
    <lineage>
        <taxon>Bacteria</taxon>
        <taxon>Pseudomonadati</taxon>
        <taxon>Bacteroidota</taxon>
        <taxon>Bacteroidia</taxon>
        <taxon>Bacteroidales</taxon>
        <taxon>Bacteroidaceae</taxon>
        <taxon>Bacteroides</taxon>
    </lineage>
</organism>
<evidence type="ECO:0000313" key="3">
    <source>
        <dbReference type="Proteomes" id="UP000184509"/>
    </source>
</evidence>
<dbReference type="PROSITE" id="PS51186">
    <property type="entry name" value="GNAT"/>
    <property type="match status" value="1"/>
</dbReference>
<evidence type="ECO:0000313" key="2">
    <source>
        <dbReference type="EMBL" id="SHE68033.1"/>
    </source>
</evidence>
<dbReference type="PANTHER" id="PTHR43792">
    <property type="entry name" value="GNAT FAMILY, PUTATIVE (AFU_ORTHOLOGUE AFUA_3G00765)-RELATED-RELATED"/>
    <property type="match status" value="1"/>
</dbReference>
<sequence>MMISLETKRLRIQPLTLDQFGLLIKGIDEIERELLLTPSHEPLDEHTQKAMEWLYNEAQKYPGEYLWLTNWQIILRSENKSIGSADFKNLPGDNGEVEIGYGINHDYEGKGYMTETLEAMCKWAFEQKGIKCVIAETEKDNYASQRVLQKCGMEKYKETDTGLWWKLENKSCF</sequence>
<reference evidence="3" key="1">
    <citation type="submission" date="2016-11" db="EMBL/GenBank/DDBJ databases">
        <authorList>
            <person name="Varghese N."/>
            <person name="Submissions S."/>
        </authorList>
    </citation>
    <scope>NUCLEOTIDE SEQUENCE [LARGE SCALE GENOMIC DNA]</scope>
    <source>
        <strain evidence="3">DSM 26991</strain>
    </source>
</reference>
<protein>
    <submittedName>
        <fullName evidence="2">Protein N-acetyltransferase, RimJ/RimL family</fullName>
    </submittedName>
</protein>
<dbReference type="InterPro" id="IPR000182">
    <property type="entry name" value="GNAT_dom"/>
</dbReference>
<dbReference type="InterPro" id="IPR016181">
    <property type="entry name" value="Acyl_CoA_acyltransferase"/>
</dbReference>
<dbReference type="InterPro" id="IPR051531">
    <property type="entry name" value="N-acetyltransferase"/>
</dbReference>
<dbReference type="CDD" id="cd04301">
    <property type="entry name" value="NAT_SF"/>
    <property type="match status" value="1"/>
</dbReference>
<dbReference type="EMBL" id="FQTV01000002">
    <property type="protein sequence ID" value="SHE68033.1"/>
    <property type="molecule type" value="Genomic_DNA"/>
</dbReference>
<dbReference type="PANTHER" id="PTHR43792:SF13">
    <property type="entry name" value="ACETYLTRANSFERASE"/>
    <property type="match status" value="1"/>
</dbReference>
<dbReference type="GO" id="GO:0016747">
    <property type="term" value="F:acyltransferase activity, transferring groups other than amino-acyl groups"/>
    <property type="evidence" value="ECO:0007669"/>
    <property type="project" value="InterPro"/>
</dbReference>
<dbReference type="RefSeq" id="WP_245797051.1">
    <property type="nucleotide sequence ID" value="NZ_FQTV01000002.1"/>
</dbReference>
<feature type="domain" description="N-acetyltransferase" evidence="1">
    <location>
        <begin position="22"/>
        <end position="170"/>
    </location>
</feature>